<name>A0A8J2P224_9HEXA</name>
<sequence>MIDSDIHGRMHPNPLYAGNTASGEQGGHSIDSIFAKEAMVEIPQVYLNSPVSEVKKKVSFLVWSNPGILHVSLTMDSHILVRPKMANDSTGIDTVDTMSNTTKCIDDEESDDGDYDFMERRTAKYFPPGPYGVTFLVASPSSVETTIIKQRFLQFSYLRSSCFNVIQHFVWNYPWNLEKRSAAGVGAAGGAAGVGAAEGAAGVGAAGGAAGVSAAGVDAAGVGAAGVGAAGGAAGVGAAGGAAGVGAAGGAAKVGAAEVAAGVGAAGGAAGVSAAGGAAEVGVAEGAARVGAAGGAARECAAGIAAGGTTRGAVEGAGEAGAPATEVVAGTKDGYFNPLQAKKM</sequence>
<accession>A0A8J2P224</accession>
<proteinExistence type="predicted"/>
<keyword evidence="2" id="KW-1185">Reference proteome</keyword>
<gene>
    <name evidence="1" type="ORF">AFUS01_LOCUS17804</name>
</gene>
<dbReference type="AlphaFoldDB" id="A0A8J2P224"/>
<dbReference type="Proteomes" id="UP000708208">
    <property type="component" value="Unassembled WGS sequence"/>
</dbReference>
<reference evidence="1" key="1">
    <citation type="submission" date="2021-06" db="EMBL/GenBank/DDBJ databases">
        <authorList>
            <person name="Hodson N. C."/>
            <person name="Mongue J. A."/>
            <person name="Jaron S. K."/>
        </authorList>
    </citation>
    <scope>NUCLEOTIDE SEQUENCE</scope>
</reference>
<organism evidence="1 2">
    <name type="scientific">Allacma fusca</name>
    <dbReference type="NCBI Taxonomy" id="39272"/>
    <lineage>
        <taxon>Eukaryota</taxon>
        <taxon>Metazoa</taxon>
        <taxon>Ecdysozoa</taxon>
        <taxon>Arthropoda</taxon>
        <taxon>Hexapoda</taxon>
        <taxon>Collembola</taxon>
        <taxon>Symphypleona</taxon>
        <taxon>Sminthuridae</taxon>
        <taxon>Allacma</taxon>
    </lineage>
</organism>
<comment type="caution">
    <text evidence="1">The sequence shown here is derived from an EMBL/GenBank/DDBJ whole genome shotgun (WGS) entry which is preliminary data.</text>
</comment>
<dbReference type="EMBL" id="CAJVCH010172798">
    <property type="protein sequence ID" value="CAG7729065.1"/>
    <property type="molecule type" value="Genomic_DNA"/>
</dbReference>
<protein>
    <submittedName>
        <fullName evidence="1">Uncharacterized protein</fullName>
    </submittedName>
</protein>
<evidence type="ECO:0000313" key="2">
    <source>
        <dbReference type="Proteomes" id="UP000708208"/>
    </source>
</evidence>
<evidence type="ECO:0000313" key="1">
    <source>
        <dbReference type="EMBL" id="CAG7729065.1"/>
    </source>
</evidence>